<proteinExistence type="predicted"/>
<organism evidence="1 2">
    <name type="scientific">Cytobacillus dafuensis</name>
    <name type="common">Bacillus dafuensis</name>
    <dbReference type="NCBI Taxonomy" id="1742359"/>
    <lineage>
        <taxon>Bacteria</taxon>
        <taxon>Bacillati</taxon>
        <taxon>Bacillota</taxon>
        <taxon>Bacilli</taxon>
        <taxon>Bacillales</taxon>
        <taxon>Bacillaceae</taxon>
        <taxon>Cytobacillus</taxon>
    </lineage>
</organism>
<dbReference type="EMBL" id="CP042593">
    <property type="protein sequence ID" value="QED46822.1"/>
    <property type="molecule type" value="Genomic_DNA"/>
</dbReference>
<dbReference type="SUPFAM" id="SSF46785">
    <property type="entry name" value="Winged helix' DNA-binding domain"/>
    <property type="match status" value="1"/>
</dbReference>
<dbReference type="OrthoDB" id="4986073at2"/>
<dbReference type="STRING" id="1742359.GCA_001439625_04215"/>
<dbReference type="Gene3D" id="1.10.10.10">
    <property type="entry name" value="Winged helix-like DNA-binding domain superfamily/Winged helix DNA-binding domain"/>
    <property type="match status" value="1"/>
</dbReference>
<dbReference type="KEGG" id="bda:FSZ17_05770"/>
<dbReference type="RefSeq" id="WP_057775311.1">
    <property type="nucleotide sequence ID" value="NZ_CP042593.1"/>
</dbReference>
<dbReference type="InterPro" id="IPR036388">
    <property type="entry name" value="WH-like_DNA-bd_sf"/>
</dbReference>
<dbReference type="AlphaFoldDB" id="A0A5B8Z1D7"/>
<protein>
    <submittedName>
        <fullName evidence="1">HTH domain-containing protein</fullName>
    </submittedName>
</protein>
<keyword evidence="2" id="KW-1185">Reference proteome</keyword>
<dbReference type="Proteomes" id="UP000321555">
    <property type="component" value="Chromosome"/>
</dbReference>
<evidence type="ECO:0000313" key="1">
    <source>
        <dbReference type="EMBL" id="QED46822.1"/>
    </source>
</evidence>
<accession>A0A5B8Z1D7</accession>
<dbReference type="InterPro" id="IPR036390">
    <property type="entry name" value="WH_DNA-bd_sf"/>
</dbReference>
<reference evidence="2" key="1">
    <citation type="submission" date="2019-08" db="EMBL/GenBank/DDBJ databases">
        <authorList>
            <person name="Zheng X."/>
        </authorList>
    </citation>
    <scope>NUCLEOTIDE SEQUENCE [LARGE SCALE GENOMIC DNA]</scope>
    <source>
        <strain evidence="2">FJAT-25496</strain>
    </source>
</reference>
<gene>
    <name evidence="1" type="ORF">FSZ17_05770</name>
</gene>
<sequence length="419" mass="47714">MNTKIAVIGSAEFIDSTKSVADQVADIELDFYMYQQPQEALKLLKQLMPCDAVFLSGALPYYFSKDYHEQLRIPVFYLVQDEMTIASSLLAALYHKKILLERISIDLFDAAIVSNVLTAVDIEATPMHVMDYEHFLRKDLYDFNQLVSFHQSLWEKGEIDLAITSVHAVYNQLHHLGIPVMRMADPKTALIRGLENAKEKAEYKKSKASQAAVGYISIHSVHQRKKLESFAHAIHATVQEINDSLFALYCTRGDIEALNSDVLQQLFTETEETAVGFGYGVSIKDANKNAMIALSFAEKDQEKDCCYILTESKELLGPFPHKKMQQKLVNTHPDLYLIAQKAKLSPANLSKMIEFAKNEQMHHFTSADLADYLQVTRRSAERMIKKLSDHGYIQIIGEEMTYQQGRPRALYKLNIPIYF</sequence>
<evidence type="ECO:0000313" key="2">
    <source>
        <dbReference type="Proteomes" id="UP000321555"/>
    </source>
</evidence>
<name>A0A5B8Z1D7_CYTDA</name>